<protein>
    <submittedName>
        <fullName evidence="2">Putative amidase domain-containing protein</fullName>
    </submittedName>
</protein>
<dbReference type="InterPro" id="IPR024301">
    <property type="entry name" value="Amidase_6"/>
</dbReference>
<evidence type="ECO:0000259" key="1">
    <source>
        <dbReference type="Pfam" id="PF12671"/>
    </source>
</evidence>
<keyword evidence="3" id="KW-1185">Reference proteome</keyword>
<dbReference type="RefSeq" id="WP_090090421.1">
    <property type="nucleotide sequence ID" value="NZ_FOMG01000008.1"/>
</dbReference>
<dbReference type="EMBL" id="FOMG01000008">
    <property type="protein sequence ID" value="SFC74343.1"/>
    <property type="molecule type" value="Genomic_DNA"/>
</dbReference>
<dbReference type="STRING" id="119641.SAMN05421842_108130"/>
<dbReference type="PANTHER" id="PTHR40032">
    <property type="entry name" value="EXPORTED PROTEIN-RELATED"/>
    <property type="match status" value="1"/>
</dbReference>
<dbReference type="Proteomes" id="UP000199263">
    <property type="component" value="Unassembled WGS sequence"/>
</dbReference>
<name>A0A1I1LVK4_9CLOT</name>
<evidence type="ECO:0000313" key="2">
    <source>
        <dbReference type="EMBL" id="SFC74343.1"/>
    </source>
</evidence>
<evidence type="ECO:0000313" key="3">
    <source>
        <dbReference type="Proteomes" id="UP000199263"/>
    </source>
</evidence>
<proteinExistence type="predicted"/>
<dbReference type="Pfam" id="PF12671">
    <property type="entry name" value="Amidase_6"/>
    <property type="match status" value="1"/>
</dbReference>
<accession>A0A1I1LVK4</accession>
<dbReference type="OrthoDB" id="9812429at2"/>
<feature type="domain" description="Putative amidase" evidence="1">
    <location>
        <begin position="183"/>
        <end position="313"/>
    </location>
</feature>
<sequence length="327" mass="38491">MLLIDLYNFYKLLSIPYDKLNSINKKKINIADSIFEDLYLKKSFNHIWRKKLNSPITKVESKFNYKILEKSFDLIKIKFNYKESFILNNSPKGVISCFIDEYIIILEKSNSKFKIIFLTNKEEDPLLYDNILKKDLIQIKNLIYLDKTSIWSSKLKVLDRFYNKFLESTNFYRSPYSKSKKNNYDALKACSYAEKYALIPNDEYKSFEGSGGDCTNFVSQIIHFGGINTSSSWNPYSNAWVRVEELYSYLIYNKIAFEVNITEPMTKGSIIQFYTPKIGTFFHSGVITYPLPDGDYLYCCHSYNKLNYPLSLIYPILYPKLRNIEIL</sequence>
<dbReference type="AlphaFoldDB" id="A0A1I1LVK4"/>
<reference evidence="2 3" key="1">
    <citation type="submission" date="2016-10" db="EMBL/GenBank/DDBJ databases">
        <authorList>
            <person name="de Groot N.N."/>
        </authorList>
    </citation>
    <scope>NUCLEOTIDE SEQUENCE [LARGE SCALE GENOMIC DNA]</scope>
    <source>
        <strain evidence="2 3">DSM 12992</strain>
    </source>
</reference>
<dbReference type="PANTHER" id="PTHR40032:SF1">
    <property type="entry name" value="EXPORTED PROTEIN"/>
    <property type="match status" value="1"/>
</dbReference>
<gene>
    <name evidence="2" type="ORF">SAMN05421842_108130</name>
</gene>
<organism evidence="2 3">
    <name type="scientific">Clostridium uliginosum</name>
    <dbReference type="NCBI Taxonomy" id="119641"/>
    <lineage>
        <taxon>Bacteria</taxon>
        <taxon>Bacillati</taxon>
        <taxon>Bacillota</taxon>
        <taxon>Clostridia</taxon>
        <taxon>Eubacteriales</taxon>
        <taxon>Clostridiaceae</taxon>
        <taxon>Clostridium</taxon>
    </lineage>
</organism>